<dbReference type="EMBL" id="JBBJCI010000084">
    <property type="protein sequence ID" value="KAK7248985.1"/>
    <property type="molecule type" value="Genomic_DNA"/>
</dbReference>
<evidence type="ECO:0000256" key="2">
    <source>
        <dbReference type="ARBA" id="ARBA00022448"/>
    </source>
</evidence>
<feature type="transmembrane region" description="Helical" evidence="7">
    <location>
        <begin position="442"/>
        <end position="465"/>
    </location>
</feature>
<dbReference type="PROSITE" id="PS01303">
    <property type="entry name" value="BCCT"/>
    <property type="match status" value="1"/>
</dbReference>
<comment type="subcellular location">
    <subcellularLocation>
        <location evidence="1">Cell membrane</location>
        <topology evidence="1">Multi-pass membrane protein</topology>
    </subcellularLocation>
</comment>
<proteinExistence type="predicted"/>
<keyword evidence="2" id="KW-0813">Transport</keyword>
<dbReference type="PANTHER" id="PTHR30047">
    <property type="entry name" value="HIGH-AFFINITY CHOLINE TRANSPORT PROTEIN-RELATED"/>
    <property type="match status" value="1"/>
</dbReference>
<feature type="transmembrane region" description="Helical" evidence="7">
    <location>
        <begin position="318"/>
        <end position="336"/>
    </location>
</feature>
<accession>A0ABR1G6Q3</accession>
<protein>
    <submittedName>
        <fullName evidence="8">Betaine/carnitine/choline family transporter</fullName>
    </submittedName>
</protein>
<evidence type="ECO:0000256" key="7">
    <source>
        <dbReference type="SAM" id="Phobius"/>
    </source>
</evidence>
<dbReference type="Pfam" id="PF02028">
    <property type="entry name" value="BCCT"/>
    <property type="match status" value="2"/>
</dbReference>
<organism evidence="8 9">
    <name type="scientific">Aureococcus anophagefferens</name>
    <name type="common">Harmful bloom alga</name>
    <dbReference type="NCBI Taxonomy" id="44056"/>
    <lineage>
        <taxon>Eukaryota</taxon>
        <taxon>Sar</taxon>
        <taxon>Stramenopiles</taxon>
        <taxon>Ochrophyta</taxon>
        <taxon>Pelagophyceae</taxon>
        <taxon>Pelagomonadales</taxon>
        <taxon>Pelagomonadaceae</taxon>
        <taxon>Aureococcus</taxon>
    </lineage>
</organism>
<feature type="transmembrane region" description="Helical" evidence="7">
    <location>
        <begin position="31"/>
        <end position="49"/>
    </location>
</feature>
<reference evidence="8 9" key="1">
    <citation type="submission" date="2024-03" db="EMBL/GenBank/DDBJ databases">
        <title>Aureococcus anophagefferens CCMP1851 and Kratosvirus quantuckense: Draft genome of a second virus-susceptible host strain in the model system.</title>
        <authorList>
            <person name="Chase E."/>
            <person name="Truchon A.R."/>
            <person name="Schepens W."/>
            <person name="Wilhelm S.W."/>
        </authorList>
    </citation>
    <scope>NUCLEOTIDE SEQUENCE [LARGE SCALE GENOMIC DNA]</scope>
    <source>
        <strain evidence="8 9">CCMP1851</strain>
    </source>
</reference>
<feature type="transmembrane region" description="Helical" evidence="7">
    <location>
        <begin position="293"/>
        <end position="311"/>
    </location>
</feature>
<dbReference type="InterPro" id="IPR018093">
    <property type="entry name" value="BCCT_CS"/>
</dbReference>
<dbReference type="Proteomes" id="UP001363151">
    <property type="component" value="Unassembled WGS sequence"/>
</dbReference>
<keyword evidence="9" id="KW-1185">Reference proteome</keyword>
<evidence type="ECO:0000256" key="4">
    <source>
        <dbReference type="ARBA" id="ARBA00022692"/>
    </source>
</evidence>
<dbReference type="PANTHER" id="PTHR30047:SF7">
    <property type="entry name" value="HIGH-AFFINITY CHOLINE TRANSPORT PROTEIN"/>
    <property type="match status" value="1"/>
</dbReference>
<evidence type="ECO:0000313" key="8">
    <source>
        <dbReference type="EMBL" id="KAK7248985.1"/>
    </source>
</evidence>
<feature type="transmembrane region" description="Helical" evidence="7">
    <location>
        <begin position="532"/>
        <end position="549"/>
    </location>
</feature>
<keyword evidence="3" id="KW-1003">Cell membrane</keyword>
<gene>
    <name evidence="8" type="ORF">SO694_000432112</name>
</gene>
<sequence>MAPKAVPGRGITLPFVEGLHGTPFYFKLNPYVTLYSCVLIWGFIVYTISMRWDAYKEFQTWFQWVTDEWTWLYIASQNLWIGVLLYILCSKYAKIKLGGPNDEPEFSRVQWFAMLYCCGVAVGLFYYGVAEPMWHFHGGGRRWGGARWMDADMNDNEKANHALMVTYFHWGFHGWVPYVVIGALMSIMSYRRGLPLTMRSCFYPLWGKAIEGWRGDVVDVLSIVCTLFGVCTSLGLGVRQLNKGLVRLDRGTYAGEDIFGGQWGDDPPQRAGCSGEDCHKGRLGILFNVKTQIVIVWAVTALATTSVVLGLKNGIAAISYVAFGMGMILVLAVLFMDDTMYILDAMTTSFGYYLWYLPKISWETDAWARLGADHGWSRNGPGAEASVVIEGDNYGGPDGQGGDEGWMHSWTIFYWGWWISWAPFVGTFLARISKGRTLGEFIMFTLILPVLYCVLWFGVFGGAGIRMQFEALYNNDDWDCGFSPTAGDVKSTRLEKSGFEAKHNQAYTVNLWCLDTEDIFFDMLGSYGSRQLSYALTGYSWICLLLYFITSSDSGSFVIDILAANGDPDPPLFQRVLWAITEGAAATALLKGGGGDPDRGLKALQAVSVVSGLPFTIVLMYMSHALYIAVQEEVGDLDEFRPDFRTSCLELTWKTVPKPTTGLGGPDQT</sequence>
<evidence type="ECO:0000256" key="3">
    <source>
        <dbReference type="ARBA" id="ARBA00022475"/>
    </source>
</evidence>
<evidence type="ECO:0000313" key="9">
    <source>
        <dbReference type="Proteomes" id="UP001363151"/>
    </source>
</evidence>
<dbReference type="InterPro" id="IPR000060">
    <property type="entry name" value="BCCT_transptr"/>
</dbReference>
<feature type="transmembrane region" description="Helical" evidence="7">
    <location>
        <begin position="412"/>
        <end position="430"/>
    </location>
</feature>
<evidence type="ECO:0000256" key="6">
    <source>
        <dbReference type="ARBA" id="ARBA00023136"/>
    </source>
</evidence>
<keyword evidence="4 7" id="KW-0812">Transmembrane</keyword>
<feature type="transmembrane region" description="Helical" evidence="7">
    <location>
        <begin position="172"/>
        <end position="190"/>
    </location>
</feature>
<feature type="transmembrane region" description="Helical" evidence="7">
    <location>
        <begin position="109"/>
        <end position="129"/>
    </location>
</feature>
<evidence type="ECO:0000256" key="5">
    <source>
        <dbReference type="ARBA" id="ARBA00022989"/>
    </source>
</evidence>
<feature type="transmembrane region" description="Helical" evidence="7">
    <location>
        <begin position="69"/>
        <end position="88"/>
    </location>
</feature>
<keyword evidence="6 7" id="KW-0472">Membrane</keyword>
<keyword evidence="5 7" id="KW-1133">Transmembrane helix</keyword>
<comment type="caution">
    <text evidence="8">The sequence shown here is derived from an EMBL/GenBank/DDBJ whole genome shotgun (WGS) entry which is preliminary data.</text>
</comment>
<name>A0ABR1G6Q3_AURAN</name>
<evidence type="ECO:0000256" key="1">
    <source>
        <dbReference type="ARBA" id="ARBA00004651"/>
    </source>
</evidence>